<feature type="transmembrane region" description="Helical" evidence="6">
    <location>
        <begin position="299"/>
        <end position="318"/>
    </location>
</feature>
<evidence type="ECO:0000313" key="8">
    <source>
        <dbReference type="EMBL" id="MBJ7594732.1"/>
    </source>
</evidence>
<feature type="transmembrane region" description="Helical" evidence="6">
    <location>
        <begin position="227"/>
        <end position="247"/>
    </location>
</feature>
<proteinExistence type="predicted"/>
<evidence type="ECO:0000256" key="4">
    <source>
        <dbReference type="ARBA" id="ARBA00022989"/>
    </source>
</evidence>
<evidence type="ECO:0000256" key="2">
    <source>
        <dbReference type="ARBA" id="ARBA00022448"/>
    </source>
</evidence>
<comment type="caution">
    <text evidence="8">The sequence shown here is derived from an EMBL/GenBank/DDBJ whole genome shotgun (WGS) entry which is preliminary data.</text>
</comment>
<dbReference type="SUPFAM" id="SSF103473">
    <property type="entry name" value="MFS general substrate transporter"/>
    <property type="match status" value="1"/>
</dbReference>
<dbReference type="Gene3D" id="1.20.1720.10">
    <property type="entry name" value="Multidrug resistance protein D"/>
    <property type="match status" value="1"/>
</dbReference>
<evidence type="ECO:0000259" key="7">
    <source>
        <dbReference type="PROSITE" id="PS50850"/>
    </source>
</evidence>
<dbReference type="Proteomes" id="UP000606991">
    <property type="component" value="Unassembled WGS sequence"/>
</dbReference>
<dbReference type="InterPro" id="IPR036259">
    <property type="entry name" value="MFS_trans_sf"/>
</dbReference>
<feature type="transmembrane region" description="Helical" evidence="6">
    <location>
        <begin position="165"/>
        <end position="189"/>
    </location>
</feature>
<evidence type="ECO:0000256" key="3">
    <source>
        <dbReference type="ARBA" id="ARBA00022692"/>
    </source>
</evidence>
<sequence>MATPRVAPRAVTTHSALEVGAVMVAVEAAESRGAAPSRWLLIALAVGAFISMADATIVAVGLDPLVHHFGVPLSAGQEVLSVYLVAITATLPTLGRLGDRFGRRRVYLSGFAVFALGSAAAALAPSFGLLLTARAVQAVGGGVLTAGSLSLIAQWAPRGRTGRSVAVLVITQALAGLAGPPLGGILVAVGGWQAIFWAGLPMAAVGAGLALRFVPAGEERRTVRLDVAGSVLTATLLLGIGAGIASIGGPVVGTAGPEVWFSVAWVSLLLLVPTELIARRPVIDGRLLRNPRFAAATMATLLSTGTLMSCFAVLPFWLEQAHGTAPIVAGLAFVPIAVGIGVTSRSGGRLADSGRTRRATAAGMGLAAAGFACAAIAAHTDAWWLLLIGMLVLGLGNGFFSSPNTSAAIRVAPRDALGSAAAFLSTARNAGVIIGLAVTGAVYTATVHGTSSADGVATGTFAVAALVCLLVAALTGRAYRST</sequence>
<dbReference type="GO" id="GO:0022857">
    <property type="term" value="F:transmembrane transporter activity"/>
    <property type="evidence" value="ECO:0007669"/>
    <property type="project" value="InterPro"/>
</dbReference>
<feature type="transmembrane region" description="Helical" evidence="6">
    <location>
        <begin position="383"/>
        <end position="400"/>
    </location>
</feature>
<feature type="transmembrane region" description="Helical" evidence="6">
    <location>
        <begin position="421"/>
        <end position="443"/>
    </location>
</feature>
<keyword evidence="2" id="KW-0813">Transport</keyword>
<dbReference type="PANTHER" id="PTHR42718">
    <property type="entry name" value="MAJOR FACILITATOR SUPERFAMILY MULTIDRUG TRANSPORTER MFSC"/>
    <property type="match status" value="1"/>
</dbReference>
<comment type="subcellular location">
    <subcellularLocation>
        <location evidence="1">Cell membrane</location>
        <topology evidence="1">Multi-pass membrane protein</topology>
    </subcellularLocation>
</comment>
<feature type="transmembrane region" description="Helical" evidence="6">
    <location>
        <begin position="106"/>
        <end position="129"/>
    </location>
</feature>
<dbReference type="InterPro" id="IPR011701">
    <property type="entry name" value="MFS"/>
</dbReference>
<evidence type="ECO:0000313" key="9">
    <source>
        <dbReference type="Proteomes" id="UP000606991"/>
    </source>
</evidence>
<feature type="transmembrane region" description="Helical" evidence="6">
    <location>
        <begin position="74"/>
        <end position="94"/>
    </location>
</feature>
<dbReference type="PROSITE" id="PS50850">
    <property type="entry name" value="MFS"/>
    <property type="match status" value="1"/>
</dbReference>
<dbReference type="AlphaFoldDB" id="A0A934JTI5"/>
<name>A0A934JTI5_9BACT</name>
<feature type="transmembrane region" description="Helical" evidence="6">
    <location>
        <begin position="359"/>
        <end position="377"/>
    </location>
</feature>
<feature type="domain" description="Major facilitator superfamily (MFS) profile" evidence="7">
    <location>
        <begin position="40"/>
        <end position="482"/>
    </location>
</feature>
<dbReference type="RefSeq" id="WP_337311183.1">
    <property type="nucleotide sequence ID" value="NZ_JAEKNS010000078.1"/>
</dbReference>
<organism evidence="8 9">
    <name type="scientific">Candidatus Aeolococcus gillhamiae</name>
    <dbReference type="NCBI Taxonomy" id="3127015"/>
    <lineage>
        <taxon>Bacteria</taxon>
        <taxon>Bacillati</taxon>
        <taxon>Candidatus Dormiibacterota</taxon>
        <taxon>Candidatus Dormibacteria</taxon>
        <taxon>Candidatus Aeolococcales</taxon>
        <taxon>Candidatus Aeolococcaceae</taxon>
        <taxon>Candidatus Aeolococcus</taxon>
    </lineage>
</organism>
<dbReference type="EMBL" id="JAEKNS010000078">
    <property type="protein sequence ID" value="MBJ7594732.1"/>
    <property type="molecule type" value="Genomic_DNA"/>
</dbReference>
<feature type="transmembrane region" description="Helical" evidence="6">
    <location>
        <begin position="135"/>
        <end position="153"/>
    </location>
</feature>
<dbReference type="Gene3D" id="1.20.1250.20">
    <property type="entry name" value="MFS general substrate transporter like domains"/>
    <property type="match status" value="1"/>
</dbReference>
<feature type="transmembrane region" description="Helical" evidence="6">
    <location>
        <begin position="324"/>
        <end position="347"/>
    </location>
</feature>
<accession>A0A934JTI5</accession>
<feature type="transmembrane region" description="Helical" evidence="6">
    <location>
        <begin position="39"/>
        <end position="62"/>
    </location>
</feature>
<dbReference type="CDD" id="cd17321">
    <property type="entry name" value="MFS_MMR_MDR_like"/>
    <property type="match status" value="1"/>
</dbReference>
<dbReference type="PRINTS" id="PR01036">
    <property type="entry name" value="TCRTETB"/>
</dbReference>
<evidence type="ECO:0000256" key="5">
    <source>
        <dbReference type="ARBA" id="ARBA00023136"/>
    </source>
</evidence>
<dbReference type="InterPro" id="IPR020846">
    <property type="entry name" value="MFS_dom"/>
</dbReference>
<feature type="transmembrane region" description="Helical" evidence="6">
    <location>
        <begin position="455"/>
        <end position="476"/>
    </location>
</feature>
<dbReference type="Pfam" id="PF07690">
    <property type="entry name" value="MFS_1"/>
    <property type="match status" value="1"/>
</dbReference>
<gene>
    <name evidence="8" type="ORF">JF886_07695</name>
</gene>
<dbReference type="PANTHER" id="PTHR42718:SF9">
    <property type="entry name" value="MAJOR FACILITATOR SUPERFAMILY MULTIDRUG TRANSPORTER MFSC"/>
    <property type="match status" value="1"/>
</dbReference>
<feature type="transmembrane region" description="Helical" evidence="6">
    <location>
        <begin position="259"/>
        <end position="278"/>
    </location>
</feature>
<reference evidence="8 9" key="1">
    <citation type="submission" date="2020-10" db="EMBL/GenBank/DDBJ databases">
        <title>Ca. Dormibacterota MAGs.</title>
        <authorList>
            <person name="Montgomery K."/>
        </authorList>
    </citation>
    <scope>NUCLEOTIDE SEQUENCE [LARGE SCALE GENOMIC DNA]</scope>
    <source>
        <strain evidence="8">SC8812_S17_18</strain>
    </source>
</reference>
<protein>
    <submittedName>
        <fullName evidence="8">MFS transporter</fullName>
    </submittedName>
</protein>
<keyword evidence="5 6" id="KW-0472">Membrane</keyword>
<evidence type="ECO:0000256" key="1">
    <source>
        <dbReference type="ARBA" id="ARBA00004651"/>
    </source>
</evidence>
<keyword evidence="3 6" id="KW-0812">Transmembrane</keyword>
<dbReference type="GO" id="GO:0005886">
    <property type="term" value="C:plasma membrane"/>
    <property type="evidence" value="ECO:0007669"/>
    <property type="project" value="UniProtKB-SubCell"/>
</dbReference>
<keyword evidence="4 6" id="KW-1133">Transmembrane helix</keyword>
<feature type="transmembrane region" description="Helical" evidence="6">
    <location>
        <begin position="195"/>
        <end position="215"/>
    </location>
</feature>
<evidence type="ECO:0000256" key="6">
    <source>
        <dbReference type="SAM" id="Phobius"/>
    </source>
</evidence>